<evidence type="ECO:0000256" key="2">
    <source>
        <dbReference type="SAM" id="MobiDB-lite"/>
    </source>
</evidence>
<evidence type="ECO:0000313" key="3">
    <source>
        <dbReference type="Proteomes" id="UP000504631"/>
    </source>
</evidence>
<dbReference type="PANTHER" id="PTHR13602:SF2">
    <property type="entry name" value="UPF0488 PROTEIN C8ORF33"/>
    <property type="match status" value="1"/>
</dbReference>
<comment type="similarity">
    <text evidence="1">Belongs to the UPF0488 family.</text>
</comment>
<gene>
    <name evidence="4" type="primary">LOC117234960</name>
</gene>
<dbReference type="InterPro" id="IPR029274">
    <property type="entry name" value="DUF4615"/>
</dbReference>
<dbReference type="AlphaFoldDB" id="A0A6J3KGZ2"/>
<dbReference type="Proteomes" id="UP000504631">
    <property type="component" value="Unplaced"/>
</dbReference>
<accession>A0A6J3KGZ2</accession>
<proteinExistence type="inferred from homology"/>
<protein>
    <submittedName>
        <fullName evidence="4">UPF0488 protein CG14286</fullName>
    </submittedName>
</protein>
<dbReference type="KEGG" id="bvk:117234960"/>
<name>A0A6J3KGZ2_9HYME</name>
<evidence type="ECO:0000256" key="1">
    <source>
        <dbReference type="ARBA" id="ARBA00005707"/>
    </source>
</evidence>
<dbReference type="Pfam" id="PF15393">
    <property type="entry name" value="DUF4615"/>
    <property type="match status" value="1"/>
</dbReference>
<sequence>MPPKPRTNAKKPTANKKNAEPPKLTDSASVGVETNSGLSQEAEDQFEVELCWCIQQLEMCLGTGKLPERQAHDLNKNINILKSNTAPLIRKRQIMRNTLGNYREKMALDEQKFGKTASSIKFMPPPSENRKYVFVRKAASASTKEKQAVTHSSNSSEKYIDIDNVQHVFRFNFEIKE</sequence>
<reference evidence="4" key="1">
    <citation type="submission" date="2025-08" db="UniProtKB">
        <authorList>
            <consortium name="RefSeq"/>
        </authorList>
    </citation>
    <scope>IDENTIFICATION</scope>
    <source>
        <tissue evidence="4">Muscle</tissue>
    </source>
</reference>
<dbReference type="PANTHER" id="PTHR13602">
    <property type="entry name" value="UPF0488 PROTEIN C8ORF33"/>
    <property type="match status" value="1"/>
</dbReference>
<dbReference type="GeneID" id="117234960"/>
<organism evidence="3 4">
    <name type="scientific">Bombus vosnesenskii</name>
    <dbReference type="NCBI Taxonomy" id="207650"/>
    <lineage>
        <taxon>Eukaryota</taxon>
        <taxon>Metazoa</taxon>
        <taxon>Ecdysozoa</taxon>
        <taxon>Arthropoda</taxon>
        <taxon>Hexapoda</taxon>
        <taxon>Insecta</taxon>
        <taxon>Pterygota</taxon>
        <taxon>Neoptera</taxon>
        <taxon>Endopterygota</taxon>
        <taxon>Hymenoptera</taxon>
        <taxon>Apocrita</taxon>
        <taxon>Aculeata</taxon>
        <taxon>Apoidea</taxon>
        <taxon>Anthophila</taxon>
        <taxon>Apidae</taxon>
        <taxon>Bombus</taxon>
        <taxon>Pyrobombus</taxon>
    </lineage>
</organism>
<feature type="region of interest" description="Disordered" evidence="2">
    <location>
        <begin position="1"/>
        <end position="32"/>
    </location>
</feature>
<keyword evidence="3" id="KW-1185">Reference proteome</keyword>
<dbReference type="RefSeq" id="XP_033352442.1">
    <property type="nucleotide sequence ID" value="XM_033496551.1"/>
</dbReference>
<evidence type="ECO:0000313" key="4">
    <source>
        <dbReference type="RefSeq" id="XP_033352442.1"/>
    </source>
</evidence>